<protein>
    <submittedName>
        <fullName evidence="1">Uncharacterized protein</fullName>
    </submittedName>
</protein>
<proteinExistence type="predicted"/>
<reference evidence="1" key="1">
    <citation type="submission" date="2025-02" db="EMBL/GenBank/DDBJ databases">
        <authorList>
            <consortium name="NCBI Genome Project"/>
        </authorList>
    </citation>
    <scope>NUCLEOTIDE SEQUENCE</scope>
</reference>
<dbReference type="RefSeq" id="XP_059602134.1">
    <property type="nucleotide sequence ID" value="XM_059743914.1"/>
</dbReference>
<sequence length="113" mass="11998">MEGLIILSLDGKAAVALSSDAVKFAYPARRDQSESELSWTRLHWTVALSAAWVGGHVSRYCRGGVRLGGGAGIYLISMHVCHGLFNCWGLDLVDDVVGYALVVAVAGAVTAHR</sequence>
<evidence type="ECO:0000313" key="1">
    <source>
        <dbReference type="RefSeq" id="XP_059602134.1"/>
    </source>
</evidence>
<organism evidence="1">
    <name type="scientific">Aspergillus niger</name>
    <dbReference type="NCBI Taxonomy" id="5061"/>
    <lineage>
        <taxon>Eukaryota</taxon>
        <taxon>Fungi</taxon>
        <taxon>Dikarya</taxon>
        <taxon>Ascomycota</taxon>
        <taxon>Pezizomycotina</taxon>
        <taxon>Eurotiomycetes</taxon>
        <taxon>Eurotiomycetidae</taxon>
        <taxon>Eurotiales</taxon>
        <taxon>Aspergillaceae</taxon>
        <taxon>Aspergillus</taxon>
        <taxon>Aspergillus subgen. Circumdati</taxon>
    </lineage>
</organism>
<dbReference type="KEGG" id="ang:An13g02740"/>
<gene>
    <name evidence="1" type="ORF">An13g02740</name>
</gene>
<name>A0AAJ8E089_ASPNG</name>
<dbReference type="GeneID" id="84592848"/>
<dbReference type="AlphaFoldDB" id="A0AAJ8E089"/>
<reference evidence="1" key="2">
    <citation type="submission" date="2025-08" db="UniProtKB">
        <authorList>
            <consortium name="RefSeq"/>
        </authorList>
    </citation>
    <scope>IDENTIFICATION</scope>
</reference>
<dbReference type="VEuPathDB" id="FungiDB:An13g02740"/>
<accession>A0AAJ8E089</accession>